<dbReference type="PANTHER" id="PTHR43736">
    <property type="entry name" value="ADP-RIBOSE PYROPHOSPHATASE"/>
    <property type="match status" value="1"/>
</dbReference>
<comment type="caution">
    <text evidence="4">The sequence shown here is derived from an EMBL/GenBank/DDBJ whole genome shotgun (WGS) entry which is preliminary data.</text>
</comment>
<dbReference type="GO" id="GO:0016787">
    <property type="term" value="F:hydrolase activity"/>
    <property type="evidence" value="ECO:0007669"/>
    <property type="project" value="UniProtKB-KW"/>
</dbReference>
<dbReference type="Proteomes" id="UP000036951">
    <property type="component" value="Unassembled WGS sequence"/>
</dbReference>
<proteinExistence type="inferred from homology"/>
<dbReference type="InterPro" id="IPR036390">
    <property type="entry name" value="WH_DNA-bd_sf"/>
</dbReference>
<dbReference type="SUPFAM" id="SSF55811">
    <property type="entry name" value="Nudix"/>
    <property type="match status" value="1"/>
</dbReference>
<dbReference type="RefSeq" id="WP_053397771.1">
    <property type="nucleotide sequence ID" value="NZ_LFQU01000003.1"/>
</dbReference>
<dbReference type="InterPro" id="IPR015797">
    <property type="entry name" value="NUDIX_hydrolase-like_dom_sf"/>
</dbReference>
<evidence type="ECO:0000256" key="2">
    <source>
        <dbReference type="RuleBase" id="RU003476"/>
    </source>
</evidence>
<comment type="similarity">
    <text evidence="2">Belongs to the Nudix hydrolase family.</text>
</comment>
<dbReference type="InterPro" id="IPR020476">
    <property type="entry name" value="Nudix_hydrolase"/>
</dbReference>
<dbReference type="AlphaFoldDB" id="A0A8E1QYZ3"/>
<feature type="domain" description="Nudix hydrolase" evidence="3">
    <location>
        <begin position="14"/>
        <end position="144"/>
    </location>
</feature>
<sequence>MENKVYTYKHPHPSVTVDCVIFGFDGSSLQVLLIERGAEPFKGCWAFPGGFLNMDESAAEGAMRELEEETGLTGAYMEQFHTYSAPDRDPRERVITIAHYALVRTSEVRPGDDASRARWFSLNEVPPLAFDHARILKDALTRLRERIHFHPVAFGLLPKEFTMKELRTLYEAVFCVSFDHRSFGGRMLRTGLLVKVAPASGHKSSVYRFDAEKYEELRRNGIFPEF</sequence>
<dbReference type="Pfam" id="PF21906">
    <property type="entry name" value="WHD_NrtR"/>
    <property type="match status" value="1"/>
</dbReference>
<evidence type="ECO:0000259" key="3">
    <source>
        <dbReference type="PROSITE" id="PS51462"/>
    </source>
</evidence>
<dbReference type="EMBL" id="LFQU01000003">
    <property type="protein sequence ID" value="KOO69421.1"/>
    <property type="molecule type" value="Genomic_DNA"/>
</dbReference>
<dbReference type="InterPro" id="IPR000086">
    <property type="entry name" value="NUDIX_hydrolase_dom"/>
</dbReference>
<dbReference type="Gene3D" id="3.90.79.10">
    <property type="entry name" value="Nucleoside Triphosphate Pyrophosphohydrolase"/>
    <property type="match status" value="1"/>
</dbReference>
<dbReference type="PROSITE" id="PS51462">
    <property type="entry name" value="NUDIX"/>
    <property type="match status" value="1"/>
</dbReference>
<dbReference type="SUPFAM" id="SSF46785">
    <property type="entry name" value="Winged helix' DNA-binding domain"/>
    <property type="match status" value="1"/>
</dbReference>
<organism evidence="4 5">
    <name type="scientific">Xylanibacter rarus</name>
    <dbReference type="NCBI Taxonomy" id="1676614"/>
    <lineage>
        <taxon>Bacteria</taxon>
        <taxon>Pseudomonadati</taxon>
        <taxon>Bacteroidota</taxon>
        <taxon>Bacteroidia</taxon>
        <taxon>Bacteroidales</taxon>
        <taxon>Prevotellaceae</taxon>
        <taxon>Xylanibacter</taxon>
    </lineage>
</organism>
<gene>
    <name evidence="4" type="ORF">ACU52_03340</name>
</gene>
<dbReference type="OrthoDB" id="9786141at2"/>
<dbReference type="InterPro" id="IPR020084">
    <property type="entry name" value="NUDIX_hydrolase_CS"/>
</dbReference>
<dbReference type="InterPro" id="IPR036388">
    <property type="entry name" value="WH-like_DNA-bd_sf"/>
</dbReference>
<dbReference type="InterPro" id="IPR054105">
    <property type="entry name" value="WHD_NrtR"/>
</dbReference>
<dbReference type="PANTHER" id="PTHR43736:SF4">
    <property type="entry name" value="SLR1690 PROTEIN"/>
    <property type="match status" value="1"/>
</dbReference>
<dbReference type="CDD" id="cd18873">
    <property type="entry name" value="NUDIX_NadM_like"/>
    <property type="match status" value="1"/>
</dbReference>
<dbReference type="Gene3D" id="1.10.10.10">
    <property type="entry name" value="Winged helix-like DNA-binding domain superfamily/Winged helix DNA-binding domain"/>
    <property type="match status" value="1"/>
</dbReference>
<accession>A0A8E1QYZ3</accession>
<dbReference type="PROSITE" id="PS00893">
    <property type="entry name" value="NUDIX_BOX"/>
    <property type="match status" value="1"/>
</dbReference>
<reference evidence="4 5" key="1">
    <citation type="submission" date="2015-06" db="EMBL/GenBank/DDBJ databases">
        <title>Prevotella sp. 109, sp. nov., a novel member of the family Prevotellaceae isolated from human faeces.</title>
        <authorList>
            <person name="Shkoporov A.N."/>
            <person name="Chaplin A.V."/>
            <person name="Kafarskaia L.I."/>
            <person name="Efimov B.A."/>
        </authorList>
    </citation>
    <scope>NUCLEOTIDE SEQUENCE [LARGE SCALE GENOMIC DNA]</scope>
    <source>
        <strain evidence="4 5">109</strain>
    </source>
</reference>
<dbReference type="PRINTS" id="PR00502">
    <property type="entry name" value="NUDIXFAMILY"/>
</dbReference>
<protein>
    <submittedName>
        <fullName evidence="4">NUDIX hydrolase</fullName>
    </submittedName>
</protein>
<keyword evidence="1 2" id="KW-0378">Hydrolase</keyword>
<dbReference type="Pfam" id="PF00293">
    <property type="entry name" value="NUDIX"/>
    <property type="match status" value="1"/>
</dbReference>
<evidence type="ECO:0000256" key="1">
    <source>
        <dbReference type="ARBA" id="ARBA00022801"/>
    </source>
</evidence>
<evidence type="ECO:0000313" key="4">
    <source>
        <dbReference type="EMBL" id="KOO69421.1"/>
    </source>
</evidence>
<evidence type="ECO:0000313" key="5">
    <source>
        <dbReference type="Proteomes" id="UP000036951"/>
    </source>
</evidence>
<keyword evidence="5" id="KW-1185">Reference proteome</keyword>
<name>A0A8E1QYZ3_9BACT</name>